<dbReference type="OrthoDB" id="4408355at2"/>
<dbReference type="GO" id="GO:0016289">
    <property type="term" value="F:acyl-CoA hydrolase activity"/>
    <property type="evidence" value="ECO:0007669"/>
    <property type="project" value="UniProtKB-ARBA"/>
</dbReference>
<name>A0A1H4CNZ2_9ACTO</name>
<dbReference type="AlphaFoldDB" id="A0A1H4CNZ2"/>
<evidence type="ECO:0000313" key="4">
    <source>
        <dbReference type="Proteomes" id="UP000199288"/>
    </source>
</evidence>
<dbReference type="RefSeq" id="WP_092565466.1">
    <property type="nucleotide sequence ID" value="NZ_FNQV01000013.1"/>
</dbReference>
<dbReference type="InterPro" id="IPR003736">
    <property type="entry name" value="PAAI_dom"/>
</dbReference>
<evidence type="ECO:0000259" key="2">
    <source>
        <dbReference type="Pfam" id="PF03061"/>
    </source>
</evidence>
<dbReference type="Gene3D" id="3.10.129.10">
    <property type="entry name" value="Hotdog Thioesterase"/>
    <property type="match status" value="1"/>
</dbReference>
<accession>A0A1H4CNZ2</accession>
<reference evidence="4" key="1">
    <citation type="submission" date="2016-10" db="EMBL/GenBank/DDBJ databases">
        <authorList>
            <person name="Varghese N."/>
            <person name="Submissions S."/>
        </authorList>
    </citation>
    <scope>NUCLEOTIDE SEQUENCE [LARGE SCALE GENOMIC DNA]</scope>
    <source>
        <strain evidence="4">KPR-1</strain>
    </source>
</reference>
<evidence type="ECO:0000256" key="1">
    <source>
        <dbReference type="ARBA" id="ARBA00022801"/>
    </source>
</evidence>
<proteinExistence type="predicted"/>
<feature type="domain" description="Thioesterase" evidence="2">
    <location>
        <begin position="63"/>
        <end position="131"/>
    </location>
</feature>
<dbReference type="InterPro" id="IPR006683">
    <property type="entry name" value="Thioestr_dom"/>
</dbReference>
<dbReference type="InterPro" id="IPR029069">
    <property type="entry name" value="HotDog_dom_sf"/>
</dbReference>
<dbReference type="NCBIfam" id="TIGR00369">
    <property type="entry name" value="unchar_dom_1"/>
    <property type="match status" value="1"/>
</dbReference>
<protein>
    <submittedName>
        <fullName evidence="3">Uncharacterized domain 1-containing protein</fullName>
    </submittedName>
</protein>
<gene>
    <name evidence="3" type="ORF">SAMN02910418_01999</name>
</gene>
<dbReference type="Proteomes" id="UP000199288">
    <property type="component" value="Unassembled WGS sequence"/>
</dbReference>
<dbReference type="Pfam" id="PF03061">
    <property type="entry name" value="4HBT"/>
    <property type="match status" value="1"/>
</dbReference>
<dbReference type="SUPFAM" id="SSF54637">
    <property type="entry name" value="Thioesterase/thiol ester dehydrase-isomerase"/>
    <property type="match status" value="1"/>
</dbReference>
<dbReference type="CDD" id="cd03443">
    <property type="entry name" value="PaaI_thioesterase"/>
    <property type="match status" value="1"/>
</dbReference>
<organism evidence="3 4">
    <name type="scientific">Bowdeniella nasicola</name>
    <dbReference type="NCBI Taxonomy" id="208480"/>
    <lineage>
        <taxon>Bacteria</taxon>
        <taxon>Bacillati</taxon>
        <taxon>Actinomycetota</taxon>
        <taxon>Actinomycetes</taxon>
        <taxon>Actinomycetales</taxon>
        <taxon>Actinomycetaceae</taxon>
        <taxon>Bowdeniella</taxon>
    </lineage>
</organism>
<sequence length="144" mass="15377">MTVVDNPAGDPFIERWNEFYEGVNDVAATLALYPVSGTPEEVVVGMPLRREVTQPAGMYSAPAMFGLADVTGTWLAMLNVAEGVFPLAVQSSINVVSNTKSGDVTATATIVRAGRTLIVTDTKVCDEHGKLLTNVVTTYVVTQR</sequence>
<evidence type="ECO:0000313" key="3">
    <source>
        <dbReference type="EMBL" id="SEA61812.1"/>
    </source>
</evidence>
<keyword evidence="1" id="KW-0378">Hydrolase</keyword>
<keyword evidence="4" id="KW-1185">Reference proteome</keyword>
<dbReference type="EMBL" id="FNQV01000013">
    <property type="protein sequence ID" value="SEA61812.1"/>
    <property type="molecule type" value="Genomic_DNA"/>
</dbReference>